<feature type="region of interest" description="Disordered" evidence="1">
    <location>
        <begin position="1"/>
        <end position="32"/>
    </location>
</feature>
<evidence type="ECO:0000313" key="3">
    <source>
        <dbReference type="EMBL" id="KAJ0976818.1"/>
    </source>
</evidence>
<keyword evidence="2" id="KW-1133">Transmembrane helix</keyword>
<reference evidence="3" key="1">
    <citation type="submission" date="2021-03" db="EMBL/GenBank/DDBJ databases">
        <authorList>
            <person name="Li Z."/>
            <person name="Yang C."/>
        </authorList>
    </citation>
    <scope>NUCLEOTIDE SEQUENCE</scope>
    <source>
        <strain evidence="3">Dzin_1.0</strain>
        <tissue evidence="3">Leaf</tissue>
    </source>
</reference>
<feature type="transmembrane region" description="Helical" evidence="2">
    <location>
        <begin position="43"/>
        <end position="67"/>
    </location>
</feature>
<dbReference type="AlphaFoldDB" id="A0A9D5HHP5"/>
<dbReference type="EMBL" id="JAGGNH010000003">
    <property type="protein sequence ID" value="KAJ0976818.1"/>
    <property type="molecule type" value="Genomic_DNA"/>
</dbReference>
<evidence type="ECO:0000256" key="2">
    <source>
        <dbReference type="SAM" id="Phobius"/>
    </source>
</evidence>
<feature type="compositionally biased region" description="Pro residues" evidence="1">
    <location>
        <begin position="17"/>
        <end position="26"/>
    </location>
</feature>
<comment type="caution">
    <text evidence="3">The sequence shown here is derived from an EMBL/GenBank/DDBJ whole genome shotgun (WGS) entry which is preliminary data.</text>
</comment>
<protein>
    <submittedName>
        <fullName evidence="3">Uncharacterized protein</fullName>
    </submittedName>
</protein>
<dbReference type="PANTHER" id="PTHR48010:SF76">
    <property type="entry name" value="INACTIVE RECEPTOR KINASE RLK902-RELATED"/>
    <property type="match status" value="1"/>
</dbReference>
<dbReference type="OrthoDB" id="786562at2759"/>
<accession>A0A9D5HHP5</accession>
<evidence type="ECO:0000313" key="4">
    <source>
        <dbReference type="Proteomes" id="UP001085076"/>
    </source>
</evidence>
<reference evidence="3" key="2">
    <citation type="journal article" date="2022" name="Hortic Res">
        <title>The genome of Dioscorea zingiberensis sheds light on the biosynthesis, origin and evolution of the medicinally important diosgenin saponins.</title>
        <authorList>
            <person name="Li Y."/>
            <person name="Tan C."/>
            <person name="Li Z."/>
            <person name="Guo J."/>
            <person name="Li S."/>
            <person name="Chen X."/>
            <person name="Wang C."/>
            <person name="Dai X."/>
            <person name="Yang H."/>
            <person name="Song W."/>
            <person name="Hou L."/>
            <person name="Xu J."/>
            <person name="Tong Z."/>
            <person name="Xu A."/>
            <person name="Yuan X."/>
            <person name="Wang W."/>
            <person name="Yang Q."/>
            <person name="Chen L."/>
            <person name="Sun Z."/>
            <person name="Wang K."/>
            <person name="Pan B."/>
            <person name="Chen J."/>
            <person name="Bao Y."/>
            <person name="Liu F."/>
            <person name="Qi X."/>
            <person name="Gang D.R."/>
            <person name="Wen J."/>
            <person name="Li J."/>
        </authorList>
    </citation>
    <scope>NUCLEOTIDE SEQUENCE</scope>
    <source>
        <strain evidence="3">Dzin_1.0</strain>
    </source>
</reference>
<organism evidence="3 4">
    <name type="scientific">Dioscorea zingiberensis</name>
    <dbReference type="NCBI Taxonomy" id="325984"/>
    <lineage>
        <taxon>Eukaryota</taxon>
        <taxon>Viridiplantae</taxon>
        <taxon>Streptophyta</taxon>
        <taxon>Embryophyta</taxon>
        <taxon>Tracheophyta</taxon>
        <taxon>Spermatophyta</taxon>
        <taxon>Magnoliopsida</taxon>
        <taxon>Liliopsida</taxon>
        <taxon>Dioscoreales</taxon>
        <taxon>Dioscoreaceae</taxon>
        <taxon>Dioscorea</taxon>
    </lineage>
</organism>
<gene>
    <name evidence="3" type="ORF">J5N97_012292</name>
</gene>
<proteinExistence type="predicted"/>
<dbReference type="PANTHER" id="PTHR48010">
    <property type="entry name" value="OS05G0588300 PROTEIN"/>
    <property type="match status" value="1"/>
</dbReference>
<name>A0A9D5HHP5_9LILI</name>
<dbReference type="InterPro" id="IPR050994">
    <property type="entry name" value="At_inactive_RLKs"/>
</dbReference>
<sequence>MPMCAGPLTSCPNEISPSPPTPPSPPISNGTIVGKSSSKLSGVAIAGIAVGSAAGVLLLFALLIFFCNRRGGASRDQPINVAATLAVPKPEPQQQPQPLPPAAAAAPAVVSRSLVFVGGEGMEFDLEDLLRASAKVIAKGTSGTTYKAPLEKGGVVAVKRLRDVAVERGWKPLVSLIMRM</sequence>
<keyword evidence="2" id="KW-0812">Transmembrane</keyword>
<evidence type="ECO:0000256" key="1">
    <source>
        <dbReference type="SAM" id="MobiDB-lite"/>
    </source>
</evidence>
<dbReference type="Proteomes" id="UP001085076">
    <property type="component" value="Miscellaneous, Linkage group lg03"/>
</dbReference>
<keyword evidence="2" id="KW-0472">Membrane</keyword>
<keyword evidence="4" id="KW-1185">Reference proteome</keyword>